<proteinExistence type="inferred from homology"/>
<dbReference type="Gene3D" id="1.10.10.10">
    <property type="entry name" value="Winged helix-like DNA-binding domain superfamily/Winged helix DNA-binding domain"/>
    <property type="match status" value="1"/>
</dbReference>
<evidence type="ECO:0000259" key="9">
    <source>
        <dbReference type="PROSITE" id="PS50901"/>
    </source>
</evidence>
<protein>
    <submittedName>
        <fullName evidence="10">DNA translocase FtsK</fullName>
    </submittedName>
</protein>
<dbReference type="PROSITE" id="PS50901">
    <property type="entry name" value="FTSK"/>
    <property type="match status" value="1"/>
</dbReference>
<dbReference type="SMART" id="SM00843">
    <property type="entry name" value="Ftsk_gamma"/>
    <property type="match status" value="1"/>
</dbReference>
<evidence type="ECO:0000313" key="11">
    <source>
        <dbReference type="Proteomes" id="UP000606193"/>
    </source>
</evidence>
<dbReference type="Proteomes" id="UP000606193">
    <property type="component" value="Unassembled WGS sequence"/>
</dbReference>
<feature type="region of interest" description="Disordered" evidence="7">
    <location>
        <begin position="279"/>
        <end position="311"/>
    </location>
</feature>
<evidence type="ECO:0000313" key="10">
    <source>
        <dbReference type="EMBL" id="MBC8561717.1"/>
    </source>
</evidence>
<feature type="transmembrane region" description="Helical" evidence="8">
    <location>
        <begin position="32"/>
        <end position="52"/>
    </location>
</feature>
<dbReference type="InterPro" id="IPR027417">
    <property type="entry name" value="P-loop_NTPase"/>
</dbReference>
<keyword evidence="8" id="KW-1133">Transmembrane helix</keyword>
<keyword evidence="11" id="KW-1185">Reference proteome</keyword>
<feature type="binding site" evidence="5">
    <location>
        <begin position="487"/>
        <end position="494"/>
    </location>
    <ligand>
        <name>ATP</name>
        <dbReference type="ChEBI" id="CHEBI:30616"/>
    </ligand>
</feature>
<dbReference type="InterPro" id="IPR003593">
    <property type="entry name" value="AAA+_ATPase"/>
</dbReference>
<evidence type="ECO:0000256" key="6">
    <source>
        <dbReference type="SAM" id="Coils"/>
    </source>
</evidence>
<dbReference type="SUPFAM" id="SSF46785">
    <property type="entry name" value="Winged helix' DNA-binding domain"/>
    <property type="match status" value="1"/>
</dbReference>
<keyword evidence="8" id="KW-0812">Transmembrane</keyword>
<dbReference type="CDD" id="cd01127">
    <property type="entry name" value="TrwB_TraG_TraD_VirD4"/>
    <property type="match status" value="1"/>
</dbReference>
<dbReference type="InterPro" id="IPR050206">
    <property type="entry name" value="FtsK/SpoIIIE/SftA"/>
</dbReference>
<keyword evidence="3 5" id="KW-0067">ATP-binding</keyword>
<comment type="similarity">
    <text evidence="1">Belongs to the FtsK/SpoIIIE/SftA family.</text>
</comment>
<evidence type="ECO:0000256" key="2">
    <source>
        <dbReference type="ARBA" id="ARBA00022741"/>
    </source>
</evidence>
<evidence type="ECO:0000256" key="1">
    <source>
        <dbReference type="ARBA" id="ARBA00006474"/>
    </source>
</evidence>
<feature type="compositionally biased region" description="Basic and acidic residues" evidence="7">
    <location>
        <begin position="220"/>
        <end position="232"/>
    </location>
</feature>
<sequence length="846" mass="91379">MSLEDVAKHGKGSGGIIGRGIGTALSSVIGKGGAAVVLLGLILLCAYIFHGLEMMASLRKKNAYKEQMEEEYDRFVQEENDYREPSYRVIPKSRRADQAAASRAGVTLQAVDLQAAGRRLDEIETREKQERIAAKEQKEKLKKLEKEKKKEQAAAAKAWEAAKPENQKETPELSIPAGMQEIIGAENDDSEFDVMQERPEPQKAMVDVEKKTAVSVSEPSAKEPVSEKKSEMDIPIYREEMNHKFRSVAGTAPDAEAAGQKPAAAGAGAVLAGEPVSTASEVSSNVPGSVPRKKSAPKKQSSHGRIGGDDYVSNSDTFNALNDSKVENETIPYQFPPIDLLSLPTKQESSGASDKDLRETAMRLKDTLQSFNVEVEMGAVTCGPTVTRYEVLPAQGVRVNKITNLADDLKLSLAAPSIRIEAPIPGKSAVGIEVPNEKPSSVHFRELLEGEAFEKAKSPVAFAVGKDIGGKVIVTDIAKMPHLLIAGATGSGKSVCINTLIMSILYKSDPNEVKLIMIDPKVVELSCYNGIPHLYCPVVTDPKEAAASLNWAVREMMDRYNKFKELGVRNIAGYNEKIKSVENAEAAGYTHMPLLVIIVDEFADLMMVASKEVEDAVCRLAQLARAAGIHLILATQRPSVNVITGVIKANIPSRIAFSVSSAIDSRTILDKGGAEKLLGKGDMLFFPSGYSEPVRLQGAFVSDKEVSDVVAFLCNNNETPVYNDKVTEIVDIPAGADSTSEDKKSDVDEYFEDAGRFVIDSGRAAAGQLQRKFSIGFNRAGRIIDQLNKAGVVGPAVGTKPRQVLMTMEQFEVYLGHGDSTGEAASEDEFALAQEFADQEEAGNAE</sequence>
<keyword evidence="8" id="KW-0472">Membrane</keyword>
<dbReference type="SMART" id="SM00382">
    <property type="entry name" value="AAA"/>
    <property type="match status" value="1"/>
</dbReference>
<keyword evidence="4" id="KW-0238">DNA-binding</keyword>
<dbReference type="Pfam" id="PF01580">
    <property type="entry name" value="FtsK_SpoIIIE"/>
    <property type="match status" value="1"/>
</dbReference>
<feature type="compositionally biased region" description="Basic and acidic residues" evidence="7">
    <location>
        <begin position="199"/>
        <end position="212"/>
    </location>
</feature>
<evidence type="ECO:0000256" key="8">
    <source>
        <dbReference type="SAM" id="Phobius"/>
    </source>
</evidence>
<evidence type="ECO:0000256" key="7">
    <source>
        <dbReference type="SAM" id="MobiDB-lite"/>
    </source>
</evidence>
<keyword evidence="6" id="KW-0175">Coiled coil</keyword>
<dbReference type="Pfam" id="PF17854">
    <property type="entry name" value="FtsK_alpha"/>
    <property type="match status" value="1"/>
</dbReference>
<dbReference type="PANTHER" id="PTHR22683:SF41">
    <property type="entry name" value="DNA TRANSLOCASE FTSK"/>
    <property type="match status" value="1"/>
</dbReference>
<evidence type="ECO:0000256" key="3">
    <source>
        <dbReference type="ARBA" id="ARBA00022840"/>
    </source>
</evidence>
<dbReference type="InterPro" id="IPR002543">
    <property type="entry name" value="FtsK_dom"/>
</dbReference>
<evidence type="ECO:0000256" key="4">
    <source>
        <dbReference type="ARBA" id="ARBA00023125"/>
    </source>
</evidence>
<feature type="region of interest" description="Disordered" evidence="7">
    <location>
        <begin position="199"/>
        <end position="232"/>
    </location>
</feature>
<keyword evidence="2 5" id="KW-0547">Nucleotide-binding</keyword>
<name>A0ABR7MZB5_9FIRM</name>
<accession>A0ABR7MZB5</accession>
<gene>
    <name evidence="10" type="ORF">H8704_03575</name>
</gene>
<dbReference type="Gene3D" id="3.40.50.300">
    <property type="entry name" value="P-loop containing nucleotide triphosphate hydrolases"/>
    <property type="match status" value="1"/>
</dbReference>
<comment type="caution">
    <text evidence="10">The sequence shown here is derived from an EMBL/GenBank/DDBJ whole genome shotgun (WGS) entry which is preliminary data.</text>
</comment>
<feature type="domain" description="FtsK" evidence="9">
    <location>
        <begin position="469"/>
        <end position="666"/>
    </location>
</feature>
<dbReference type="EMBL" id="JACRSX010000003">
    <property type="protein sequence ID" value="MBC8561717.1"/>
    <property type="molecule type" value="Genomic_DNA"/>
</dbReference>
<dbReference type="InterPro" id="IPR041027">
    <property type="entry name" value="FtsK_alpha"/>
</dbReference>
<dbReference type="SUPFAM" id="SSF52540">
    <property type="entry name" value="P-loop containing nucleoside triphosphate hydrolases"/>
    <property type="match status" value="1"/>
</dbReference>
<dbReference type="InterPro" id="IPR018541">
    <property type="entry name" value="Ftsk_gamma"/>
</dbReference>
<dbReference type="Pfam" id="PF09397">
    <property type="entry name" value="FtsK_gamma"/>
    <property type="match status" value="1"/>
</dbReference>
<evidence type="ECO:0000256" key="5">
    <source>
        <dbReference type="PROSITE-ProRule" id="PRU00289"/>
    </source>
</evidence>
<dbReference type="InterPro" id="IPR036390">
    <property type="entry name" value="WH_DNA-bd_sf"/>
</dbReference>
<organism evidence="10 11">
    <name type="scientific">Jutongia huaianensis</name>
    <dbReference type="NCBI Taxonomy" id="2763668"/>
    <lineage>
        <taxon>Bacteria</taxon>
        <taxon>Bacillati</taxon>
        <taxon>Bacillota</taxon>
        <taxon>Clostridia</taxon>
        <taxon>Lachnospirales</taxon>
        <taxon>Lachnospiraceae</taxon>
        <taxon>Jutongia</taxon>
    </lineage>
</organism>
<dbReference type="Gene3D" id="3.30.980.40">
    <property type="match status" value="1"/>
</dbReference>
<feature type="compositionally biased region" description="Basic residues" evidence="7">
    <location>
        <begin position="291"/>
        <end position="302"/>
    </location>
</feature>
<dbReference type="InterPro" id="IPR036388">
    <property type="entry name" value="WH-like_DNA-bd_sf"/>
</dbReference>
<feature type="coiled-coil region" evidence="6">
    <location>
        <begin position="120"/>
        <end position="154"/>
    </location>
</feature>
<reference evidence="10 11" key="1">
    <citation type="submission" date="2020-08" db="EMBL/GenBank/DDBJ databases">
        <title>Genome public.</title>
        <authorList>
            <person name="Liu C."/>
            <person name="Sun Q."/>
        </authorList>
    </citation>
    <scope>NUCLEOTIDE SEQUENCE [LARGE SCALE GENOMIC DNA]</scope>
    <source>
        <strain evidence="10 11">NSJ-37</strain>
    </source>
</reference>
<dbReference type="PANTHER" id="PTHR22683">
    <property type="entry name" value="SPORULATION PROTEIN RELATED"/>
    <property type="match status" value="1"/>
</dbReference>